<evidence type="ECO:0000313" key="3">
    <source>
        <dbReference type="Proteomes" id="UP000297245"/>
    </source>
</evidence>
<feature type="region of interest" description="Disordered" evidence="1">
    <location>
        <begin position="1"/>
        <end position="142"/>
    </location>
</feature>
<reference evidence="2 3" key="1">
    <citation type="journal article" date="2019" name="Nat. Ecol. Evol.">
        <title>Megaphylogeny resolves global patterns of mushroom evolution.</title>
        <authorList>
            <person name="Varga T."/>
            <person name="Krizsan K."/>
            <person name="Foldi C."/>
            <person name="Dima B."/>
            <person name="Sanchez-Garcia M."/>
            <person name="Sanchez-Ramirez S."/>
            <person name="Szollosi G.J."/>
            <person name="Szarkandi J.G."/>
            <person name="Papp V."/>
            <person name="Albert L."/>
            <person name="Andreopoulos W."/>
            <person name="Angelini C."/>
            <person name="Antonin V."/>
            <person name="Barry K.W."/>
            <person name="Bougher N.L."/>
            <person name="Buchanan P."/>
            <person name="Buyck B."/>
            <person name="Bense V."/>
            <person name="Catcheside P."/>
            <person name="Chovatia M."/>
            <person name="Cooper J."/>
            <person name="Damon W."/>
            <person name="Desjardin D."/>
            <person name="Finy P."/>
            <person name="Geml J."/>
            <person name="Haridas S."/>
            <person name="Hughes K."/>
            <person name="Justo A."/>
            <person name="Karasinski D."/>
            <person name="Kautmanova I."/>
            <person name="Kiss B."/>
            <person name="Kocsube S."/>
            <person name="Kotiranta H."/>
            <person name="LaButti K.M."/>
            <person name="Lechner B.E."/>
            <person name="Liimatainen K."/>
            <person name="Lipzen A."/>
            <person name="Lukacs Z."/>
            <person name="Mihaltcheva S."/>
            <person name="Morgado L.N."/>
            <person name="Niskanen T."/>
            <person name="Noordeloos M.E."/>
            <person name="Ohm R.A."/>
            <person name="Ortiz-Santana B."/>
            <person name="Ovrebo C."/>
            <person name="Racz N."/>
            <person name="Riley R."/>
            <person name="Savchenko A."/>
            <person name="Shiryaev A."/>
            <person name="Soop K."/>
            <person name="Spirin V."/>
            <person name="Szebenyi C."/>
            <person name="Tomsovsky M."/>
            <person name="Tulloss R.E."/>
            <person name="Uehling J."/>
            <person name="Grigoriev I.V."/>
            <person name="Vagvolgyi C."/>
            <person name="Papp T."/>
            <person name="Martin F.M."/>
            <person name="Miettinen O."/>
            <person name="Hibbett D.S."/>
            <person name="Nagy L.G."/>
        </authorList>
    </citation>
    <scope>NUCLEOTIDE SEQUENCE [LARGE SCALE GENOMIC DNA]</scope>
    <source>
        <strain evidence="2 3">CBS 962.96</strain>
    </source>
</reference>
<evidence type="ECO:0000313" key="2">
    <source>
        <dbReference type="EMBL" id="THU96214.1"/>
    </source>
</evidence>
<protein>
    <submittedName>
        <fullName evidence="2">Uncharacterized protein</fullName>
    </submittedName>
</protein>
<feature type="compositionally biased region" description="Basic and acidic residues" evidence="1">
    <location>
        <begin position="34"/>
        <end position="43"/>
    </location>
</feature>
<gene>
    <name evidence="2" type="ORF">K435DRAFT_858811</name>
</gene>
<proteinExistence type="predicted"/>
<dbReference type="AlphaFoldDB" id="A0A4S8M294"/>
<keyword evidence="3" id="KW-1185">Reference proteome</keyword>
<feature type="compositionally biased region" description="Gly residues" evidence="1">
    <location>
        <begin position="71"/>
        <end position="83"/>
    </location>
</feature>
<evidence type="ECO:0000256" key="1">
    <source>
        <dbReference type="SAM" id="MobiDB-lite"/>
    </source>
</evidence>
<accession>A0A4S8M294</accession>
<sequence length="142" mass="14543">MKLTGSDVSSLLPEGSGRSDGDGQSRGQSPDSNGYDRERDIYRGSRGSFGGGSSTLGKRRKGDEREEGGGEDGSGLSGFGYGSGPALSHGPRFHHSRDGGENKFHLVGNGALTPADMGHRRGSSGGTSTSSAPEMTARLGLV</sequence>
<dbReference type="EMBL" id="ML179182">
    <property type="protein sequence ID" value="THU96214.1"/>
    <property type="molecule type" value="Genomic_DNA"/>
</dbReference>
<organism evidence="2 3">
    <name type="scientific">Dendrothele bispora (strain CBS 962.96)</name>
    <dbReference type="NCBI Taxonomy" id="1314807"/>
    <lineage>
        <taxon>Eukaryota</taxon>
        <taxon>Fungi</taxon>
        <taxon>Dikarya</taxon>
        <taxon>Basidiomycota</taxon>
        <taxon>Agaricomycotina</taxon>
        <taxon>Agaricomycetes</taxon>
        <taxon>Agaricomycetidae</taxon>
        <taxon>Agaricales</taxon>
        <taxon>Agaricales incertae sedis</taxon>
        <taxon>Dendrothele</taxon>
    </lineage>
</organism>
<dbReference type="Proteomes" id="UP000297245">
    <property type="component" value="Unassembled WGS sequence"/>
</dbReference>
<name>A0A4S8M294_DENBC</name>